<feature type="region of interest" description="Disordered" evidence="1">
    <location>
        <begin position="787"/>
        <end position="807"/>
    </location>
</feature>
<name>A0AAF1BF06_9TREE</name>
<organism evidence="4 5">
    <name type="scientific">Vanrija pseudolonga</name>
    <dbReference type="NCBI Taxonomy" id="143232"/>
    <lineage>
        <taxon>Eukaryota</taxon>
        <taxon>Fungi</taxon>
        <taxon>Dikarya</taxon>
        <taxon>Basidiomycota</taxon>
        <taxon>Agaricomycotina</taxon>
        <taxon>Tremellomycetes</taxon>
        <taxon>Trichosporonales</taxon>
        <taxon>Trichosporonaceae</taxon>
        <taxon>Vanrija</taxon>
    </lineage>
</organism>
<keyword evidence="5" id="KW-1185">Reference proteome</keyword>
<proteinExistence type="predicted"/>
<dbReference type="InterPro" id="IPR036465">
    <property type="entry name" value="vWFA_dom_sf"/>
</dbReference>
<dbReference type="PANTHER" id="PTHR31373:SF27">
    <property type="entry name" value="TROVE DOMAIN-CONTAINING PROTEIN"/>
    <property type="match status" value="1"/>
</dbReference>
<dbReference type="Pfam" id="PF11443">
    <property type="entry name" value="DUF2828"/>
    <property type="match status" value="1"/>
</dbReference>
<evidence type="ECO:0000256" key="1">
    <source>
        <dbReference type="SAM" id="MobiDB-lite"/>
    </source>
</evidence>
<dbReference type="InterPro" id="IPR011205">
    <property type="entry name" value="UCP015417_vWA"/>
</dbReference>
<dbReference type="RefSeq" id="XP_062622709.1">
    <property type="nucleotide sequence ID" value="XM_062766725.1"/>
</dbReference>
<dbReference type="InterPro" id="IPR056690">
    <property type="entry name" value="DUF7788"/>
</dbReference>
<gene>
    <name evidence="4" type="primary">MIMI_L728_1</name>
    <name evidence="4" type="ORF">LOC62_01G000301</name>
</gene>
<evidence type="ECO:0000259" key="2">
    <source>
        <dbReference type="Pfam" id="PF11443"/>
    </source>
</evidence>
<dbReference type="GeneID" id="87803560"/>
<evidence type="ECO:0000313" key="4">
    <source>
        <dbReference type="EMBL" id="WOO76677.1"/>
    </source>
</evidence>
<evidence type="ECO:0000259" key="3">
    <source>
        <dbReference type="Pfam" id="PF25043"/>
    </source>
</evidence>
<dbReference type="Proteomes" id="UP000827549">
    <property type="component" value="Chromosome 1"/>
</dbReference>
<dbReference type="InterPro" id="IPR058580">
    <property type="entry name" value="DUF2828"/>
</dbReference>
<accession>A0AAF1BF06</accession>
<feature type="region of interest" description="Disordered" evidence="1">
    <location>
        <begin position="176"/>
        <end position="211"/>
    </location>
</feature>
<dbReference type="EMBL" id="CP086714">
    <property type="protein sequence ID" value="WOO76677.1"/>
    <property type="molecule type" value="Genomic_DNA"/>
</dbReference>
<evidence type="ECO:0000313" key="5">
    <source>
        <dbReference type="Proteomes" id="UP000827549"/>
    </source>
</evidence>
<dbReference type="SUPFAM" id="SSF53300">
    <property type="entry name" value="vWA-like"/>
    <property type="match status" value="1"/>
</dbReference>
<dbReference type="AlphaFoldDB" id="A0AAF1BF06"/>
<feature type="compositionally biased region" description="Basic and acidic residues" evidence="1">
    <location>
        <begin position="796"/>
        <end position="807"/>
    </location>
</feature>
<protein>
    <submittedName>
        <fullName evidence="4">Purtative protein</fullName>
    </submittedName>
</protein>
<feature type="compositionally biased region" description="Basic and acidic residues" evidence="1">
    <location>
        <begin position="176"/>
        <end position="185"/>
    </location>
</feature>
<dbReference type="Gene3D" id="3.40.50.410">
    <property type="entry name" value="von Willebrand factor, type A domain"/>
    <property type="match status" value="1"/>
</dbReference>
<reference evidence="4" key="1">
    <citation type="submission" date="2023-10" db="EMBL/GenBank/DDBJ databases">
        <authorList>
            <person name="Noh H."/>
        </authorList>
    </citation>
    <scope>NUCLEOTIDE SEQUENCE</scope>
    <source>
        <strain evidence="4">DUCC4014</strain>
    </source>
</reference>
<sequence>MTTLSDTGASAPENWTLPTAFTDLLGKPIAEAVDILVPPPPPLPKKKREAAAKAAKEMQKTSAFLTALASAPDTKTWNGAKAFSSTGETLLDLFNDLSPGITADKLFDLLDKAWDAHPETTLRIILHARSIHEGKGFKNGFFRSIAWLYEKHPRTLFANLHLIVDPTCERERSVKRDAAKAERKRAANNGVEVLDDEGHVEKDEEPEYPPRPHGSFDDLNDILMVAVNGQLSTAHKAPLTAMDGALMSSAAGAAFKRARTTAQDETMADDYAKSLRKEAFNEAGGLALTAASKARASRPVATPVVAHLRSTKTVKAKALAASQAPPKDTTEPFLTKLARAGTKEARIALIKGRVVTALADKKLQALYLAVIDLYAANLAQDIARLKAHNEYLLRPADQRKKEGYGKAGTSPHLFGMSYAAKWAPSPGKSADKQLHVATALALRLFPGSDTKTARRKLQGEVLAPLRRVLDIPEIKMVRGPWTIEYAKVPSRAMAAYKDSFYAHDPEGLEECLIKVASGKSTMAGASMAPHDLLSEALYGSELGGRIADLQWATLIDSIRSTSKNELANCIAVADVSGSMGTMDQKLARGRTPSPIWPCVALTLLMSELARAPWNGSFLTFSEFPRLEHVDSTLTLRERASRLGRAGWGYSTDYNGVFKRILQAAQRAKLAPEEMVKKVFVFSDMQFNSSSNTAFGRTEHEGVERMFAEAGYTMPEMVYWNLQAGAAKPVRADTPGVALVSGFSGALMKYFIKALGEPPEERKAAAAAAGGDDFDDWDDLKDELDEIGVKTEATPAKGDKKDKEKQKTPLEHMMAILNAKPFGGLVFVD</sequence>
<dbReference type="PIRSF" id="PIRSF015417">
    <property type="entry name" value="T31B5_30_vWA"/>
    <property type="match status" value="1"/>
</dbReference>
<dbReference type="Pfam" id="PF25043">
    <property type="entry name" value="DUF7788"/>
    <property type="match status" value="1"/>
</dbReference>
<feature type="compositionally biased region" description="Basic and acidic residues" evidence="1">
    <location>
        <begin position="196"/>
        <end position="211"/>
    </location>
</feature>
<feature type="domain" description="DUF2828" evidence="2">
    <location>
        <begin position="76"/>
        <end position="562"/>
    </location>
</feature>
<dbReference type="PANTHER" id="PTHR31373">
    <property type="entry name" value="OS06G0652100 PROTEIN"/>
    <property type="match status" value="1"/>
</dbReference>
<feature type="domain" description="DUF7788" evidence="3">
    <location>
        <begin position="568"/>
        <end position="813"/>
    </location>
</feature>